<dbReference type="GO" id="GO:0016791">
    <property type="term" value="F:phosphatase activity"/>
    <property type="evidence" value="ECO:0007669"/>
    <property type="project" value="TreeGrafter"/>
</dbReference>
<evidence type="ECO:0000259" key="1">
    <source>
        <dbReference type="Pfam" id="PF00149"/>
    </source>
</evidence>
<dbReference type="Pfam" id="PF00149">
    <property type="entry name" value="Metallophos"/>
    <property type="match status" value="1"/>
</dbReference>
<proteinExistence type="predicted"/>
<dbReference type="InterPro" id="IPR029052">
    <property type="entry name" value="Metallo-depent_PP-like"/>
</dbReference>
<name>M9RP16_9RHOB</name>
<dbReference type="PANTHER" id="PTHR42850:SF7">
    <property type="entry name" value="BIS(5'-NUCLEOSYL)-TETRAPHOSPHATASE PRPE [ASYMMETRICAL]"/>
    <property type="match status" value="1"/>
</dbReference>
<dbReference type="PANTHER" id="PTHR42850">
    <property type="entry name" value="METALLOPHOSPHOESTERASE"/>
    <property type="match status" value="1"/>
</dbReference>
<feature type="domain" description="Calcineurin-like phosphoesterase" evidence="1">
    <location>
        <begin position="10"/>
        <end position="122"/>
    </location>
</feature>
<gene>
    <name evidence="2" type="ORF">OA238_c20910</name>
</gene>
<dbReference type="KEGG" id="oar:OA238_c20910"/>
<dbReference type="GO" id="GO:0005737">
    <property type="term" value="C:cytoplasm"/>
    <property type="evidence" value="ECO:0007669"/>
    <property type="project" value="TreeGrafter"/>
</dbReference>
<dbReference type="Gene3D" id="3.60.21.10">
    <property type="match status" value="1"/>
</dbReference>
<reference evidence="2 3" key="1">
    <citation type="journal article" date="2013" name="PLoS ONE">
        <title>Poles Apart: Arctic and Antarctic Octadecabacter strains Share High Genome Plasticity and a New Type of Xanthorhodopsin.</title>
        <authorList>
            <person name="Vollmers J."/>
            <person name="Voget S."/>
            <person name="Dietrich S."/>
            <person name="Gollnow K."/>
            <person name="Smits M."/>
            <person name="Meyer K."/>
            <person name="Brinkhoff T."/>
            <person name="Simon M."/>
            <person name="Daniel R."/>
        </authorList>
    </citation>
    <scope>NUCLEOTIDE SEQUENCE [LARGE SCALE GENOMIC DNA]</scope>
    <source>
        <strain evidence="2 3">238</strain>
    </source>
</reference>
<dbReference type="InterPro" id="IPR004843">
    <property type="entry name" value="Calcineurin-like_PHP"/>
</dbReference>
<dbReference type="AlphaFoldDB" id="M9RP16"/>
<dbReference type="Proteomes" id="UP000004688">
    <property type="component" value="Chromosome"/>
</dbReference>
<evidence type="ECO:0000313" key="3">
    <source>
        <dbReference type="Proteomes" id="UP000004688"/>
    </source>
</evidence>
<dbReference type="SUPFAM" id="SSF56300">
    <property type="entry name" value="Metallo-dependent phosphatases"/>
    <property type="match status" value="1"/>
</dbReference>
<accession>M9RP16</accession>
<dbReference type="STRING" id="391616.OA238_c20910"/>
<dbReference type="eggNOG" id="COG0639">
    <property type="taxonomic scope" value="Bacteria"/>
</dbReference>
<keyword evidence="3" id="KW-1185">Reference proteome</keyword>
<dbReference type="HOGENOM" id="CLU_055439_0_0_5"/>
<evidence type="ECO:0000313" key="2">
    <source>
        <dbReference type="EMBL" id="AGI72186.1"/>
    </source>
</evidence>
<organism evidence="2 3">
    <name type="scientific">Octadecabacter arcticus 238</name>
    <dbReference type="NCBI Taxonomy" id="391616"/>
    <lineage>
        <taxon>Bacteria</taxon>
        <taxon>Pseudomonadati</taxon>
        <taxon>Pseudomonadota</taxon>
        <taxon>Alphaproteobacteria</taxon>
        <taxon>Rhodobacterales</taxon>
        <taxon>Roseobacteraceae</taxon>
        <taxon>Octadecabacter</taxon>
    </lineage>
</organism>
<sequence>MSEGNEMYDIIPDIHGQAGKLKGALTSLGYVHKNGAWRHSDPKRTCVFLGDFIDRGPDNEAVIDIVRRMVDAGTAAAIMGNHELNAIHFHTRDPKSGEPARAHSAKNFKLHASFLQEFPLEAPKTTEAISWMMTLPLFIEFDTFRIVHACWNETVIDELSKVTQNGRLTDEQFLLAADKDSQLFSLVETSTKGPEATLPDDYLIYDKEGHGRYEVRLQWWNGSASTWKQIATSVPNLDQLPDKNLPKSIKQSVYPLQSKPVFFGHYWLTGKPVLQAKNALCLDYSAGRDGPLVSYQFDPKITSLDLKNLTTHS</sequence>
<protein>
    <submittedName>
        <fullName evidence="2">Putative metallo-dependent posphatase</fullName>
    </submittedName>
</protein>
<dbReference type="EMBL" id="CP003742">
    <property type="protein sequence ID" value="AGI72186.1"/>
    <property type="molecule type" value="Genomic_DNA"/>
</dbReference>
<dbReference type="InterPro" id="IPR050126">
    <property type="entry name" value="Ap4A_hydrolase"/>
</dbReference>